<feature type="repeat" description="WD" evidence="3">
    <location>
        <begin position="2175"/>
        <end position="2216"/>
    </location>
</feature>
<dbReference type="Proteomes" id="UP000000600">
    <property type="component" value="Unassembled WGS sequence"/>
</dbReference>
<dbReference type="Gene3D" id="2.130.10.10">
    <property type="entry name" value="YVTN repeat-like/Quinoprotein amine dehydrogenase"/>
    <property type="match status" value="3"/>
</dbReference>
<dbReference type="InterPro" id="IPR007111">
    <property type="entry name" value="NACHT_NTPase"/>
</dbReference>
<dbReference type="SUPFAM" id="SSF141571">
    <property type="entry name" value="Pentapeptide repeat-like"/>
    <property type="match status" value="1"/>
</dbReference>
<dbReference type="OrthoDB" id="311329at2759"/>
<name>A0ECE4_PARTE</name>
<feature type="repeat" description="WD" evidence="3">
    <location>
        <begin position="2217"/>
        <end position="2258"/>
    </location>
</feature>
<feature type="repeat" description="WD" evidence="3">
    <location>
        <begin position="2419"/>
        <end position="2460"/>
    </location>
</feature>
<dbReference type="RefSeq" id="XP_001460358.1">
    <property type="nucleotide sequence ID" value="XM_001460321.2"/>
</dbReference>
<dbReference type="InParanoid" id="A0ECE4"/>
<keyword evidence="4" id="KW-0175">Coiled coil</keyword>
<proteinExistence type="predicted"/>
<dbReference type="SUPFAM" id="SSF50998">
    <property type="entry name" value="Quinoprotein alcohol dehydrogenase-like"/>
    <property type="match status" value="1"/>
</dbReference>
<dbReference type="Pfam" id="PF23414">
    <property type="entry name" value="Beta-prop_EML_2"/>
    <property type="match status" value="1"/>
</dbReference>
<evidence type="ECO:0000259" key="6">
    <source>
        <dbReference type="Pfam" id="PF23414"/>
    </source>
</evidence>
<evidence type="ECO:0000256" key="4">
    <source>
        <dbReference type="SAM" id="Coils"/>
    </source>
</evidence>
<dbReference type="InterPro" id="IPR055442">
    <property type="entry name" value="Beta-prop_EML-like_2nd"/>
</dbReference>
<dbReference type="OMA" id="SENDKIC"/>
<dbReference type="InterPro" id="IPR011047">
    <property type="entry name" value="Quinoprotein_ADH-like_sf"/>
</dbReference>
<dbReference type="STRING" id="5888.A0ECE4"/>
<feature type="coiled-coil region" evidence="4">
    <location>
        <begin position="1230"/>
        <end position="1329"/>
    </location>
</feature>
<evidence type="ECO:0000256" key="3">
    <source>
        <dbReference type="PROSITE-ProRule" id="PRU00221"/>
    </source>
</evidence>
<feature type="repeat" description="WD" evidence="3">
    <location>
        <begin position="2133"/>
        <end position="2174"/>
    </location>
</feature>
<dbReference type="PROSITE" id="PS00678">
    <property type="entry name" value="WD_REPEATS_1"/>
    <property type="match status" value="5"/>
</dbReference>
<dbReference type="CDD" id="cd00200">
    <property type="entry name" value="WD40"/>
    <property type="match status" value="1"/>
</dbReference>
<feature type="repeat" description="WD" evidence="3">
    <location>
        <begin position="2377"/>
        <end position="2418"/>
    </location>
</feature>
<dbReference type="Gene3D" id="3.40.50.300">
    <property type="entry name" value="P-loop containing nucleotide triphosphate hydrolases"/>
    <property type="match status" value="1"/>
</dbReference>
<dbReference type="HOGENOM" id="CLU_000782_0_0_1"/>
<dbReference type="PROSITE" id="PS50082">
    <property type="entry name" value="WD_REPEATS_2"/>
    <property type="match status" value="7"/>
</dbReference>
<dbReference type="PANTHER" id="PTHR45333">
    <property type="entry name" value="MEMBRANE PROTEIN-RELATED"/>
    <property type="match status" value="1"/>
</dbReference>
<evidence type="ECO:0000256" key="2">
    <source>
        <dbReference type="ARBA" id="ARBA00022737"/>
    </source>
</evidence>
<dbReference type="InterPro" id="IPR020472">
    <property type="entry name" value="WD40_PAC1"/>
</dbReference>
<evidence type="ECO:0000313" key="7">
    <source>
        <dbReference type="EMBL" id="CAK92961.1"/>
    </source>
</evidence>
<sequence>MLSQTSQTEFILRGGGCGSWKTSPLETSFLKSDNQELYNFFNKFNFYVEKICTKAIVAADQLESQEIMIALQWFIFQEESIYKLNKNAQGVVKSYDLILEGVRRLLKSCLFYIKTDSFKCLYILQTTASLSKVIFSFHLLNGERFMKYDLQKEFLDISDELRQHMEIEKNDLIQNQMELYLFLTKTSFEMAPNNSNEREEILKGCLSGIIGSIIQMKPNEELLESLFQGVCHLYKLYVVNNNRNQFEVYFQIDMLQWEIINYFKNEKWQTLDQIICQVEEIHSKIVKNSNVWKFHYLWVQMIGKIILYNPILTKKKLSQLINDFNFGLKSDQIWKDYHRKGLIIQMNYSNDQAIIQLNKLQDNQLSQIDTTIFESCFKEWEIFLLLKDVLMNEQQQNFPFSLGSYLKCKLEIGEEFQRNEDILAINNIQSFLGFLISNQLLTLIKQNDEKLEEVIKMCRNIRNDKQYNESVTLQVSKQQIKRIIHKLQDYFQNTQTIIKIMRLNQSVSKNRNEHKDIQKLKNLFRLQEVLQLYIILNQRNPQNKKFTDDNGVIQEWICLISEELTTIDLKEYKLPFLDASATQQSRNQILVHVEKLIEILQKDIYKLEIKQIQNNLLQYFQSLVNNLYLYYENVSSELSQNQLEFNLCLKEIMIIMYQIETVPQIFDLKKIKKALDDMHLLKFLDNLRCSNMRLKLKLVNSRKSFSIILEKAKLDELRKLLEVIHLDQFLLNLIQDFPKRIMRENTKFDTLFLSELQNINIKEEDFANRLSKQKGIIKYLIFKYSIKAKMFDSESKDLELIEKEFGEQFIKEIPSQFSTEKIKKIFEDLQVDESLKNVREVKFNLLDLRLEKEKYKDLGKCQLIENWNSIVMQIETVIKTIETFGQTDKEIGKMLINEELMNLKIMISQNKITLKELQVQVSEEQLRQEGVLNKNSNLTDQFQLNSQLEGQSENDKICELKQNGKKFNFRSDNNYRTYLSFMIKIIKLKKLKLQEEMELLQKLLEEFVLFSVKLDQIEKYKIEIQIKFQQRFQCYIQEFIQKFELLQLTDVNLYQKEDESFHLYLDRIETELFKRIKDKEIIQTYINIPDFLNQLEIYVYEKVVSQRCFANSPIKQDFLIKQIKKIYLEDLEEVEADEESNQQFGLEDNLIQKYQDFINNDQWKIKQGLVFTIIQISSNSYSDNVTSFCQKVLIKMWIQEKDLRVRNILKHKHLISLQMQIMQKDWSTQIERIAKKMQEMLSRIDELQEQISHEANLKKRDLDLKELDETTEKIDQQIENISEMGQQLNLITDFVNHIRKGLIRVEGKINEMKEQLKSIEENLLNNYLKLENGKYQKTLHIRTLNPFTYHYKPKRYIIKQSQGKRKMIKLKQINDTEGEVNEFLLEEKETVLLIHGVAGSGKSTTAKKIEEFIWKLHDNNKKIRNQVLIPVYISLPSLKNPVFQAVEEALHQDEYGFDELQLKECKEILEGKEFRLLLIMDSYDEMRLEMIQKNLYINNKLKQNWFDPLVIFTTRSEIFTSSNYAFWFAPDNKENIKEIQLQKFNPDQTMEYLKKFTIQSVKMLIFEIYEWQTQILNRGVLDINNFEISWEELQEQCLNLEVTNFNGEALLNQKQIENILSFLKNNYFFSFKSNEALRSLSVKLQKLWSVEKYEKMMKHINLHRLVETPYMMEIIVQVLPKMMVKASEIINLRLNFLKNFPNMLHEFYKSNYLIRLYNWQQKQHLAQYETESEVTSTDVENLEKINYFEIALGVWNKMEENSIAIQFFSHQELNDLNKILFNLFEHNFELFNNAFAKIYIQKDRIIEVVSKALYELNLSNYDFYNEFINQYHYQQIEKQRNMGKSIHIDRFLHDLKKYSTNLAKVMSRKQMTQVEFQQYGFLYQEEREEEKWQNEFFNDDDRQFGSYQKDLRSCSLIKQKGTNFQFAHKSIQEFYIAADIYDILVLSKDFNEQIFNWMLEQLSKENNYDKNCIEYLSNQINQENLIKVDVFKTKIQLTLNLLRTLKKHEFFLENYSTSTYAETRKYLNQKINKERLIIEFLKFLVYLTAVDKSFIQGGSNSLNILVEMQVDLTNLNFEKIRIKNTSIEGGNFAKCNLSRSEFTDVNINEINLNGAQMFNCKWYNLIINDLYSFYGHQASVETVGFSSDGTTLASGSRDNSIRLWDAKTGKQKAKLDGHSDGILSINFSPDGTTLASGSQDKSIRLWDVKTGKQKAKLDGHSGYVYSVNFSDDGNILEYGSEDMYMDLWEFQKGQQKGRFDCYQSYIYQINLYDDGKKLEYGSKDKQISLGDVKKGKQKKIIDVNLYNDGNKLEYGSDDKCISLWDVKKRQQKAKLDGHEYGILSVHFSPDGTTLASGSGDNSIRLWDVKTGQQKAKLDGHSSFINSVNFSPDGTTLASGSEDNSIRLWDVKTGQQKAKLDGHEYGILSVNFSPDGTTLASGSGDNSIRLWDVKTGQQKAKLDGHSNTVYSVNFSPDVMITLSVYGILRQDIQF</sequence>
<evidence type="ECO:0000256" key="1">
    <source>
        <dbReference type="ARBA" id="ARBA00022574"/>
    </source>
</evidence>
<feature type="non-terminal residue" evidence="7">
    <location>
        <position position="2493"/>
    </location>
</feature>
<dbReference type="InterPro" id="IPR027417">
    <property type="entry name" value="P-loop_NTPase"/>
</dbReference>
<organism evidence="7 8">
    <name type="scientific">Paramecium tetraurelia</name>
    <dbReference type="NCBI Taxonomy" id="5888"/>
    <lineage>
        <taxon>Eukaryota</taxon>
        <taxon>Sar</taxon>
        <taxon>Alveolata</taxon>
        <taxon>Ciliophora</taxon>
        <taxon>Intramacronucleata</taxon>
        <taxon>Oligohymenophorea</taxon>
        <taxon>Peniculida</taxon>
        <taxon>Parameciidae</taxon>
        <taxon>Paramecium</taxon>
    </lineage>
</organism>
<keyword evidence="8" id="KW-1185">Reference proteome</keyword>
<dbReference type="Pfam" id="PF00400">
    <property type="entry name" value="WD40"/>
    <property type="match status" value="3"/>
</dbReference>
<evidence type="ECO:0000313" key="8">
    <source>
        <dbReference type="Proteomes" id="UP000000600"/>
    </source>
</evidence>
<dbReference type="EMBL" id="CT868671">
    <property type="protein sequence ID" value="CAK92961.1"/>
    <property type="molecule type" value="Genomic_DNA"/>
</dbReference>
<dbReference type="InterPro" id="IPR019775">
    <property type="entry name" value="WD40_repeat_CS"/>
</dbReference>
<feature type="domain" description="EML-like second beta-propeller" evidence="6">
    <location>
        <begin position="2315"/>
        <end position="2467"/>
    </location>
</feature>
<dbReference type="SUPFAM" id="SSF52540">
    <property type="entry name" value="P-loop containing nucleoside triphosphate hydrolases"/>
    <property type="match status" value="1"/>
</dbReference>
<accession>A0ECE4</accession>
<dbReference type="Gene3D" id="2.160.20.80">
    <property type="entry name" value="E3 ubiquitin-protein ligase SopA"/>
    <property type="match status" value="1"/>
</dbReference>
<dbReference type="GeneID" id="5046175"/>
<dbReference type="SMART" id="SM00320">
    <property type="entry name" value="WD40"/>
    <property type="match status" value="8"/>
</dbReference>
<dbReference type="InterPro" id="IPR001680">
    <property type="entry name" value="WD40_rpt"/>
</dbReference>
<dbReference type="PROSITE" id="PS50294">
    <property type="entry name" value="WD_REPEATS_REGION"/>
    <property type="match status" value="6"/>
</dbReference>
<dbReference type="PRINTS" id="PR00320">
    <property type="entry name" value="GPROTEINBRPT"/>
</dbReference>
<dbReference type="Pfam" id="PF05729">
    <property type="entry name" value="NACHT"/>
    <property type="match status" value="1"/>
</dbReference>
<protein>
    <submittedName>
        <fullName evidence="7">Uncharacterized protein</fullName>
    </submittedName>
</protein>
<keyword evidence="2" id="KW-0677">Repeat</keyword>
<feature type="domain" description="NACHT" evidence="5">
    <location>
        <begin position="1391"/>
        <end position="1557"/>
    </location>
</feature>
<evidence type="ECO:0000259" key="5">
    <source>
        <dbReference type="Pfam" id="PF05729"/>
    </source>
</evidence>
<dbReference type="eggNOG" id="KOG0271">
    <property type="taxonomic scope" value="Eukaryota"/>
</dbReference>
<dbReference type="KEGG" id="ptm:GSPATT00003829001"/>
<dbReference type="PANTHER" id="PTHR45333:SF1">
    <property type="entry name" value="CHROMOSOME UNDETERMINED SCAFFOLD_625, WHOLE GENOME SHOTGUN SEQUENCE"/>
    <property type="match status" value="1"/>
</dbReference>
<keyword evidence="1 3" id="KW-0853">WD repeat</keyword>
<gene>
    <name evidence="7" type="ORF">GSPATT00003829001</name>
</gene>
<feature type="repeat" description="WD" evidence="3">
    <location>
        <begin position="2293"/>
        <end position="2334"/>
    </location>
</feature>
<feature type="repeat" description="WD" evidence="3">
    <location>
        <begin position="2335"/>
        <end position="2376"/>
    </location>
</feature>
<reference evidence="7 8" key="1">
    <citation type="journal article" date="2006" name="Nature">
        <title>Global trends of whole-genome duplications revealed by the ciliate Paramecium tetraurelia.</title>
        <authorList>
            <consortium name="Genoscope"/>
            <person name="Aury J.-M."/>
            <person name="Jaillon O."/>
            <person name="Duret L."/>
            <person name="Noel B."/>
            <person name="Jubin C."/>
            <person name="Porcel B.M."/>
            <person name="Segurens B."/>
            <person name="Daubin V."/>
            <person name="Anthouard V."/>
            <person name="Aiach N."/>
            <person name="Arnaiz O."/>
            <person name="Billaut A."/>
            <person name="Beisson J."/>
            <person name="Blanc I."/>
            <person name="Bouhouche K."/>
            <person name="Camara F."/>
            <person name="Duharcourt S."/>
            <person name="Guigo R."/>
            <person name="Gogendeau D."/>
            <person name="Katinka M."/>
            <person name="Keller A.-M."/>
            <person name="Kissmehl R."/>
            <person name="Klotz C."/>
            <person name="Koll F."/>
            <person name="Le Moue A."/>
            <person name="Lepere C."/>
            <person name="Malinsky S."/>
            <person name="Nowacki M."/>
            <person name="Nowak J.K."/>
            <person name="Plattner H."/>
            <person name="Poulain J."/>
            <person name="Ruiz F."/>
            <person name="Serrano V."/>
            <person name="Zagulski M."/>
            <person name="Dessen P."/>
            <person name="Betermier M."/>
            <person name="Weissenbach J."/>
            <person name="Scarpelli C."/>
            <person name="Schachter V."/>
            <person name="Sperling L."/>
            <person name="Meyer E."/>
            <person name="Cohen J."/>
            <person name="Wincker P."/>
        </authorList>
    </citation>
    <scope>NUCLEOTIDE SEQUENCE [LARGE SCALE GENOMIC DNA]</scope>
    <source>
        <strain evidence="7 8">Stock d4-2</strain>
    </source>
</reference>
<dbReference type="InterPro" id="IPR015943">
    <property type="entry name" value="WD40/YVTN_repeat-like_dom_sf"/>
</dbReference>